<name>A0AAV2QMK1_MEGNR</name>
<proteinExistence type="predicted"/>
<feature type="non-terminal residue" evidence="2">
    <location>
        <position position="179"/>
    </location>
</feature>
<evidence type="ECO:0000256" key="1">
    <source>
        <dbReference type="SAM" id="SignalP"/>
    </source>
</evidence>
<accession>A0AAV2QMK1</accession>
<dbReference type="EMBL" id="CAXKWB010007951">
    <property type="protein sequence ID" value="CAL4089066.1"/>
    <property type="molecule type" value="Genomic_DNA"/>
</dbReference>
<feature type="signal peptide" evidence="1">
    <location>
        <begin position="1"/>
        <end position="29"/>
    </location>
</feature>
<evidence type="ECO:0000313" key="2">
    <source>
        <dbReference type="EMBL" id="CAL4089066.1"/>
    </source>
</evidence>
<organism evidence="2 3">
    <name type="scientific">Meganyctiphanes norvegica</name>
    <name type="common">Northern krill</name>
    <name type="synonym">Thysanopoda norvegica</name>
    <dbReference type="NCBI Taxonomy" id="48144"/>
    <lineage>
        <taxon>Eukaryota</taxon>
        <taxon>Metazoa</taxon>
        <taxon>Ecdysozoa</taxon>
        <taxon>Arthropoda</taxon>
        <taxon>Crustacea</taxon>
        <taxon>Multicrustacea</taxon>
        <taxon>Malacostraca</taxon>
        <taxon>Eumalacostraca</taxon>
        <taxon>Eucarida</taxon>
        <taxon>Euphausiacea</taxon>
        <taxon>Euphausiidae</taxon>
        <taxon>Meganyctiphanes</taxon>
    </lineage>
</organism>
<feature type="chain" id="PRO_5043954492" evidence="1">
    <location>
        <begin position="30"/>
        <end position="179"/>
    </location>
</feature>
<evidence type="ECO:0000313" key="3">
    <source>
        <dbReference type="Proteomes" id="UP001497623"/>
    </source>
</evidence>
<keyword evidence="3" id="KW-1185">Reference proteome</keyword>
<gene>
    <name evidence="2" type="ORF">MNOR_LOCUS13694</name>
</gene>
<keyword evidence="1" id="KW-0732">Signal</keyword>
<reference evidence="2 3" key="1">
    <citation type="submission" date="2024-05" db="EMBL/GenBank/DDBJ databases">
        <authorList>
            <person name="Wallberg A."/>
        </authorList>
    </citation>
    <scope>NUCLEOTIDE SEQUENCE [LARGE SCALE GENOMIC DNA]</scope>
</reference>
<dbReference type="AlphaFoldDB" id="A0AAV2QMK1"/>
<dbReference type="Proteomes" id="UP001497623">
    <property type="component" value="Unassembled WGS sequence"/>
</dbReference>
<protein>
    <submittedName>
        <fullName evidence="2">Uncharacterized protein</fullName>
    </submittedName>
</protein>
<comment type="caution">
    <text evidence="2">The sequence shown here is derived from an EMBL/GenBank/DDBJ whole genome shotgun (WGS) entry which is preliminary data.</text>
</comment>
<sequence length="179" mass="20484">MYIMMNQRVAPSMGWFFVCLVVCLCGGHAARAMSTVGLEDSDTQVTAALENNLEPAAPIVTALEGNNDLEPAQLDLQNLLTEDGEDHLAVAHENYDEDPEEHDEGHDEPCKSDKQLCQDLYRVDRWNDKGKHEEAYQKLLELNDQYADNVEVLWRLARVCKKRSDLKKYQDSREKIIFE</sequence>